<evidence type="ECO:0000313" key="2">
    <source>
        <dbReference type="EMBL" id="CAF1427426.1"/>
    </source>
</evidence>
<feature type="compositionally biased region" description="Basic and acidic residues" evidence="1">
    <location>
        <begin position="1"/>
        <end position="17"/>
    </location>
</feature>
<dbReference type="EMBL" id="CAJNOT010004333">
    <property type="protein sequence ID" value="CAF1427426.1"/>
    <property type="molecule type" value="Genomic_DNA"/>
</dbReference>
<comment type="caution">
    <text evidence="2">The sequence shown here is derived from an EMBL/GenBank/DDBJ whole genome shotgun (WGS) entry which is preliminary data.</text>
</comment>
<gene>
    <name evidence="2" type="ORF">ZHD862_LOCUS34219</name>
</gene>
<feature type="region of interest" description="Disordered" evidence="1">
    <location>
        <begin position="1"/>
        <end position="23"/>
    </location>
</feature>
<evidence type="ECO:0000256" key="1">
    <source>
        <dbReference type="SAM" id="MobiDB-lite"/>
    </source>
</evidence>
<dbReference type="AlphaFoldDB" id="A0A815N5H3"/>
<reference evidence="2" key="1">
    <citation type="submission" date="2021-02" db="EMBL/GenBank/DDBJ databases">
        <authorList>
            <person name="Nowell W R."/>
        </authorList>
    </citation>
    <scope>NUCLEOTIDE SEQUENCE</scope>
</reference>
<evidence type="ECO:0000313" key="3">
    <source>
        <dbReference type="Proteomes" id="UP000663864"/>
    </source>
</evidence>
<feature type="region of interest" description="Disordered" evidence="1">
    <location>
        <begin position="36"/>
        <end position="69"/>
    </location>
</feature>
<accession>A0A815N5H3</accession>
<name>A0A815N5H3_9BILA</name>
<proteinExistence type="predicted"/>
<feature type="compositionally biased region" description="Basic and acidic residues" evidence="1">
    <location>
        <begin position="51"/>
        <end position="60"/>
    </location>
</feature>
<sequence length="305" mass="34289">MSDDKIASDPLENKETLEELSSDVTKKDITATMKYDKHRRLTMKPSSNRYKKSDDNKSSDEGSSYGEPEDEDTFDAFILNNFGSFSGNENVIEWLDSTDEKFNTFKISRRLRYLAIPLLVKGDAKRTYIDNKNKINTYDDFYTFLLMEYKPINRNFQHTKLYSDPPTLSQSNLIEDASIRKNVVFDDKPKMTTSTFELNDSLPPPPILRSTALLDLGATGLSGDDPVNRSNIATSQNTFLNSSVLDQTAYALRRAIVDSTGSPDMISFECETPLFCSKAVVDFGATNAIGEKPAMKFMTVAKITC</sequence>
<dbReference type="Proteomes" id="UP000663864">
    <property type="component" value="Unassembled WGS sequence"/>
</dbReference>
<organism evidence="2 3">
    <name type="scientific">Rotaria sordida</name>
    <dbReference type="NCBI Taxonomy" id="392033"/>
    <lineage>
        <taxon>Eukaryota</taxon>
        <taxon>Metazoa</taxon>
        <taxon>Spiralia</taxon>
        <taxon>Gnathifera</taxon>
        <taxon>Rotifera</taxon>
        <taxon>Eurotatoria</taxon>
        <taxon>Bdelloidea</taxon>
        <taxon>Philodinida</taxon>
        <taxon>Philodinidae</taxon>
        <taxon>Rotaria</taxon>
    </lineage>
</organism>
<protein>
    <submittedName>
        <fullName evidence="2">Uncharacterized protein</fullName>
    </submittedName>
</protein>